<dbReference type="Gene3D" id="3.40.50.1010">
    <property type="entry name" value="5'-nuclease"/>
    <property type="match status" value="1"/>
</dbReference>
<sequence length="138" mass="15707">MKIMFDTNIILDVLLNRTPYADTAIDLFSAAEDKIIQGYLCATTITTIDYLITRVNDKHFSKKALISLLKIFKIAEVNQNIVQQAIQSNFSDFEDAVLYYSGYYTGIQGIVTRNVKDFKTSELIIFSPIELLDIIQKP</sequence>
<dbReference type="Pfam" id="PF13470">
    <property type="entry name" value="PIN_3"/>
    <property type="match status" value="1"/>
</dbReference>
<proteinExistence type="predicted"/>
<accession>A0A975RB03</accession>
<dbReference type="SUPFAM" id="SSF88723">
    <property type="entry name" value="PIN domain-like"/>
    <property type="match status" value="1"/>
</dbReference>
<keyword evidence="3" id="KW-1185">Reference proteome</keyword>
<dbReference type="EMBL" id="CP073754">
    <property type="protein sequence ID" value="QWF71854.1"/>
    <property type="molecule type" value="Genomic_DNA"/>
</dbReference>
<feature type="domain" description="PIN" evidence="1">
    <location>
        <begin position="2"/>
        <end position="116"/>
    </location>
</feature>
<dbReference type="InterPro" id="IPR029060">
    <property type="entry name" value="PIN-like_dom_sf"/>
</dbReference>
<protein>
    <submittedName>
        <fullName evidence="2">PIN domain-containing protein</fullName>
    </submittedName>
</protein>
<dbReference type="AlphaFoldDB" id="A0A975RB03"/>
<reference evidence="2" key="1">
    <citation type="submission" date="2021-04" db="EMBL/GenBank/DDBJ databases">
        <title>Draft genome sequence data of methanotrophic Methylovulum sp. strain S1L and Methylomonas sp. strain S2AM isolated from boreal lake water columns.</title>
        <authorList>
            <person name="Rissanen A.J."/>
            <person name="Mangayil R."/>
            <person name="Svenning M.M."/>
            <person name="Khanongnuch R."/>
        </authorList>
    </citation>
    <scope>NUCLEOTIDE SEQUENCE</scope>
    <source>
        <strain evidence="2">S2AM</strain>
    </source>
</reference>
<dbReference type="KEGG" id="mpad:KEF85_05155"/>
<dbReference type="CDD" id="cd09854">
    <property type="entry name" value="PIN_VapC-like"/>
    <property type="match status" value="1"/>
</dbReference>
<evidence type="ECO:0000259" key="1">
    <source>
        <dbReference type="Pfam" id="PF13470"/>
    </source>
</evidence>
<name>A0A975RB03_9GAMM</name>
<evidence type="ECO:0000313" key="2">
    <source>
        <dbReference type="EMBL" id="QWF71854.1"/>
    </source>
</evidence>
<evidence type="ECO:0000313" key="3">
    <source>
        <dbReference type="Proteomes" id="UP000676649"/>
    </source>
</evidence>
<dbReference type="Proteomes" id="UP000676649">
    <property type="component" value="Chromosome"/>
</dbReference>
<dbReference type="InterPro" id="IPR002716">
    <property type="entry name" value="PIN_dom"/>
</dbReference>
<organism evidence="2 3">
    <name type="scientific">Methylomonas paludis</name>
    <dbReference type="NCBI Taxonomy" id="1173101"/>
    <lineage>
        <taxon>Bacteria</taxon>
        <taxon>Pseudomonadati</taxon>
        <taxon>Pseudomonadota</taxon>
        <taxon>Gammaproteobacteria</taxon>
        <taxon>Methylococcales</taxon>
        <taxon>Methylococcaceae</taxon>
        <taxon>Methylomonas</taxon>
    </lineage>
</organism>
<gene>
    <name evidence="2" type="ORF">KEF85_05155</name>
</gene>